<evidence type="ECO:0000256" key="5">
    <source>
        <dbReference type="RuleBase" id="RU363041"/>
    </source>
</evidence>
<protein>
    <recommendedName>
        <fullName evidence="5">Probable membrane transporter protein</fullName>
    </recommendedName>
</protein>
<feature type="transmembrane region" description="Helical" evidence="5">
    <location>
        <begin position="74"/>
        <end position="94"/>
    </location>
</feature>
<evidence type="ECO:0000313" key="6">
    <source>
        <dbReference type="EMBL" id="SNR77268.1"/>
    </source>
</evidence>
<keyword evidence="3 5" id="KW-1133">Transmembrane helix</keyword>
<evidence type="ECO:0000256" key="3">
    <source>
        <dbReference type="ARBA" id="ARBA00022989"/>
    </source>
</evidence>
<dbReference type="GO" id="GO:0005886">
    <property type="term" value="C:plasma membrane"/>
    <property type="evidence" value="ECO:0007669"/>
    <property type="project" value="UniProtKB-SubCell"/>
</dbReference>
<organism evidence="6 7">
    <name type="scientific">Lutibacter agarilyticus</name>
    <dbReference type="NCBI Taxonomy" id="1109740"/>
    <lineage>
        <taxon>Bacteria</taxon>
        <taxon>Pseudomonadati</taxon>
        <taxon>Bacteroidota</taxon>
        <taxon>Flavobacteriia</taxon>
        <taxon>Flavobacteriales</taxon>
        <taxon>Flavobacteriaceae</taxon>
        <taxon>Lutibacter</taxon>
    </lineage>
</organism>
<dbReference type="AlphaFoldDB" id="A0A238Z2U3"/>
<keyword evidence="7" id="KW-1185">Reference proteome</keyword>
<feature type="transmembrane region" description="Helical" evidence="5">
    <location>
        <begin position="177"/>
        <end position="197"/>
    </location>
</feature>
<evidence type="ECO:0000256" key="4">
    <source>
        <dbReference type="ARBA" id="ARBA00023136"/>
    </source>
</evidence>
<dbReference type="EMBL" id="FZNT01000012">
    <property type="protein sequence ID" value="SNR77268.1"/>
    <property type="molecule type" value="Genomic_DNA"/>
</dbReference>
<feature type="transmembrane region" description="Helical" evidence="5">
    <location>
        <begin position="101"/>
        <end position="118"/>
    </location>
</feature>
<name>A0A238Z2U3_9FLAO</name>
<dbReference type="OrthoDB" id="554695at2"/>
<keyword evidence="2 5" id="KW-0812">Transmembrane</keyword>
<proteinExistence type="inferred from homology"/>
<dbReference type="RefSeq" id="WP_089382874.1">
    <property type="nucleotide sequence ID" value="NZ_FZNT01000012.1"/>
</dbReference>
<reference evidence="6 7" key="1">
    <citation type="submission" date="2017-06" db="EMBL/GenBank/DDBJ databases">
        <authorList>
            <person name="Kim H.J."/>
            <person name="Triplett B.A."/>
        </authorList>
    </citation>
    <scope>NUCLEOTIDE SEQUENCE [LARGE SCALE GENOMIC DNA]</scope>
    <source>
        <strain evidence="6 7">DSM 29150</strain>
    </source>
</reference>
<dbReference type="PANTHER" id="PTHR43701">
    <property type="entry name" value="MEMBRANE TRANSPORTER PROTEIN MJ0441-RELATED"/>
    <property type="match status" value="1"/>
</dbReference>
<keyword evidence="4 5" id="KW-0472">Membrane</keyword>
<evidence type="ECO:0000313" key="7">
    <source>
        <dbReference type="Proteomes" id="UP000198384"/>
    </source>
</evidence>
<keyword evidence="5" id="KW-1003">Cell membrane</keyword>
<gene>
    <name evidence="6" type="ORF">SAMN06265371_11229</name>
</gene>
<dbReference type="Proteomes" id="UP000198384">
    <property type="component" value="Unassembled WGS sequence"/>
</dbReference>
<dbReference type="InterPro" id="IPR051598">
    <property type="entry name" value="TSUP/Inactive_protease-like"/>
</dbReference>
<dbReference type="InterPro" id="IPR002781">
    <property type="entry name" value="TM_pro_TauE-like"/>
</dbReference>
<feature type="transmembrane region" description="Helical" evidence="5">
    <location>
        <begin position="231"/>
        <end position="249"/>
    </location>
</feature>
<sequence length="250" mass="26957">MSSIVEIIVLIIVGFVAGSINTLAGGGSLLTLPILIFLGLPPNIANGTNRIAILFQNIFTTAGFKSKGIVTFPFSIYVGISALFGSIIGAQIAVDIKGDTFNKILAIIMVIVVVYMLLKSQHRQLNILEKTTGKHLWLSIILFFFVGVYGGFIQAGVGFIMLLVLSSVNNISLVKSNAIKVTVALIYTFSAVAVFAYNDKINWKVGLTLAIGNSVGGWLASRWSVKKGDGLIRNILIVMIAVMAIKLWFF</sequence>
<dbReference type="Pfam" id="PF01925">
    <property type="entry name" value="TauE"/>
    <property type="match status" value="1"/>
</dbReference>
<feature type="transmembrane region" description="Helical" evidence="5">
    <location>
        <begin position="138"/>
        <end position="165"/>
    </location>
</feature>
<evidence type="ECO:0000256" key="1">
    <source>
        <dbReference type="ARBA" id="ARBA00004141"/>
    </source>
</evidence>
<feature type="transmembrane region" description="Helical" evidence="5">
    <location>
        <begin position="7"/>
        <end position="40"/>
    </location>
</feature>
<comment type="similarity">
    <text evidence="5">Belongs to the 4-toluene sulfonate uptake permease (TSUP) (TC 2.A.102) family.</text>
</comment>
<dbReference type="PANTHER" id="PTHR43701:SF2">
    <property type="entry name" value="MEMBRANE TRANSPORTER PROTEIN YJNA-RELATED"/>
    <property type="match status" value="1"/>
</dbReference>
<comment type="subcellular location">
    <subcellularLocation>
        <location evidence="5">Cell membrane</location>
        <topology evidence="5">Multi-pass membrane protein</topology>
    </subcellularLocation>
    <subcellularLocation>
        <location evidence="1">Membrane</location>
        <topology evidence="1">Multi-pass membrane protein</topology>
    </subcellularLocation>
</comment>
<accession>A0A238Z2U3</accession>
<evidence type="ECO:0000256" key="2">
    <source>
        <dbReference type="ARBA" id="ARBA00022692"/>
    </source>
</evidence>